<comment type="caution">
    <text evidence="3">The sequence shown here is derived from an EMBL/GenBank/DDBJ whole genome shotgun (WGS) entry which is preliminary data.</text>
</comment>
<dbReference type="InterPro" id="IPR052169">
    <property type="entry name" value="CW_Biosynth-Accessory"/>
</dbReference>
<dbReference type="AlphaFoldDB" id="A0A2L2XG08"/>
<sequence length="388" mass="43452">MSHILFRAGTKILIIIVSFLLLSVQGCSPAEKPRGEELNNRDTHIRITALGDFLMHMPVVNAAYEPERSGYNFRKMFSEVENQLSGADFTLANLETRLAGPAKGYSGYPRFNSPSELAGDMKALGIDMVTTANNHSMDMGPDGIAATLDNLDRAGLLHTGTYRSGEESEKPFTVDIKGIRVGFLNYTQNTNGIPVPSESPFMVNLIERERIAKDINLLKKETPDLIIACMHFGTEYQQKPNEFQKTLVKELFQQGVDAVLGCHVHVVQPMETQTITAGGKQKNCFVIYSLGNFISNQRWRHSDCGIILNLDIHKTAEGETAIEKASYIPVWVHTYRENNRLNFRVLPVDEAIKNYEAGKDSLLNKNDYQRLQQVKQDIAEVMGPPVEF</sequence>
<dbReference type="Pfam" id="PF09587">
    <property type="entry name" value="PGA_cap"/>
    <property type="match status" value="1"/>
</dbReference>
<proteinExistence type="inferred from homology"/>
<dbReference type="PANTHER" id="PTHR33393">
    <property type="entry name" value="POLYGLUTAMINE SYNTHESIS ACCESSORY PROTEIN RV0574C-RELATED"/>
    <property type="match status" value="1"/>
</dbReference>
<dbReference type="Gene3D" id="3.60.21.10">
    <property type="match status" value="1"/>
</dbReference>
<gene>
    <name evidence="3" type="ORF">DCCM_1007</name>
</gene>
<evidence type="ECO:0000313" key="4">
    <source>
        <dbReference type="Proteomes" id="UP000239549"/>
    </source>
</evidence>
<dbReference type="InterPro" id="IPR019079">
    <property type="entry name" value="Capsule_synth_CapA"/>
</dbReference>
<dbReference type="PROSITE" id="PS51257">
    <property type="entry name" value="PROKAR_LIPOPROTEIN"/>
    <property type="match status" value="1"/>
</dbReference>
<comment type="similarity">
    <text evidence="1">Belongs to the CapA family.</text>
</comment>
<organism evidence="3 4">
    <name type="scientific">Desulfocucumis palustris</name>
    <dbReference type="NCBI Taxonomy" id="1898651"/>
    <lineage>
        <taxon>Bacteria</taxon>
        <taxon>Bacillati</taxon>
        <taxon>Bacillota</taxon>
        <taxon>Clostridia</taxon>
        <taxon>Eubacteriales</taxon>
        <taxon>Desulfocucumaceae</taxon>
        <taxon>Desulfocucumis</taxon>
    </lineage>
</organism>
<keyword evidence="4" id="KW-1185">Reference proteome</keyword>
<dbReference type="EMBL" id="BFAV01000055">
    <property type="protein sequence ID" value="GBF32811.1"/>
    <property type="molecule type" value="Genomic_DNA"/>
</dbReference>
<reference evidence="4" key="1">
    <citation type="submission" date="2018-02" db="EMBL/GenBank/DDBJ databases">
        <title>Genome sequence of Desulfocucumis palustris strain NAW-5.</title>
        <authorList>
            <person name="Watanabe M."/>
            <person name="Kojima H."/>
            <person name="Fukui M."/>
        </authorList>
    </citation>
    <scope>NUCLEOTIDE SEQUENCE [LARGE SCALE GENOMIC DNA]</scope>
    <source>
        <strain evidence="4">NAW-5</strain>
    </source>
</reference>
<accession>A0A2L2XG08</accession>
<dbReference type="RefSeq" id="WP_104371292.1">
    <property type="nucleotide sequence ID" value="NZ_BFAV01000055.1"/>
</dbReference>
<dbReference type="SMART" id="SM00854">
    <property type="entry name" value="PGA_cap"/>
    <property type="match status" value="1"/>
</dbReference>
<dbReference type="Proteomes" id="UP000239549">
    <property type="component" value="Unassembled WGS sequence"/>
</dbReference>
<dbReference type="SUPFAM" id="SSF56300">
    <property type="entry name" value="Metallo-dependent phosphatases"/>
    <property type="match status" value="1"/>
</dbReference>
<evidence type="ECO:0000259" key="2">
    <source>
        <dbReference type="SMART" id="SM00854"/>
    </source>
</evidence>
<protein>
    <submittedName>
        <fullName evidence="3">Capsule biosynthesis protein capA</fullName>
    </submittedName>
</protein>
<dbReference type="InterPro" id="IPR029052">
    <property type="entry name" value="Metallo-depent_PP-like"/>
</dbReference>
<dbReference type="CDD" id="cd07381">
    <property type="entry name" value="MPP_CapA"/>
    <property type="match status" value="1"/>
</dbReference>
<dbReference type="OrthoDB" id="9810906at2"/>
<name>A0A2L2XG08_9FIRM</name>
<evidence type="ECO:0000313" key="3">
    <source>
        <dbReference type="EMBL" id="GBF32811.1"/>
    </source>
</evidence>
<feature type="domain" description="Capsule synthesis protein CapA" evidence="2">
    <location>
        <begin position="46"/>
        <end position="297"/>
    </location>
</feature>
<evidence type="ECO:0000256" key="1">
    <source>
        <dbReference type="ARBA" id="ARBA00005662"/>
    </source>
</evidence>
<dbReference type="PANTHER" id="PTHR33393:SF12">
    <property type="entry name" value="CAPSULE BIOSYNTHESIS PROTEIN CAPA"/>
    <property type="match status" value="1"/>
</dbReference>